<accession>A0A1N6V2T6</accession>
<proteinExistence type="predicted"/>
<dbReference type="RefSeq" id="WP_076512923.1">
    <property type="nucleotide sequence ID" value="NZ_CM125968.1"/>
</dbReference>
<evidence type="ECO:0000313" key="3">
    <source>
        <dbReference type="Proteomes" id="UP000664578"/>
    </source>
</evidence>
<dbReference type="AlphaFoldDB" id="A0A1N6V2T6"/>
<protein>
    <submittedName>
        <fullName evidence="2">Uncharacterized protein</fullName>
    </submittedName>
</protein>
<evidence type="ECO:0000256" key="1">
    <source>
        <dbReference type="SAM" id="SignalP"/>
    </source>
</evidence>
<dbReference type="EMBL" id="JAEMWV010000005">
    <property type="protein sequence ID" value="MBN8252019.1"/>
    <property type="molecule type" value="Genomic_DNA"/>
</dbReference>
<sequence length="206" mass="22622">MFKNGLKRMFLAFILISGLSMTIDGVVEATNYPDSQWAPDWGVTYVGETYDQQRGFDITYIDSFFSWNSSADMKYLRDSETDTFELDTIFYAEPYPFAYEALGGGRGMSWDTDMNGGYLDSQLSDDPDTPTFGIGTASPDTLVPDKVYFASIYADRGGNSSPMSITAQRGRCVGGICDPSSTIFAWESSILLSKSAGVRAPGEANY</sequence>
<comment type="caution">
    <text evidence="2">The sequence shown here is derived from an EMBL/GenBank/DDBJ whole genome shotgun (WGS) entry which is preliminary data.</text>
</comment>
<feature type="signal peptide" evidence="1">
    <location>
        <begin position="1"/>
        <end position="29"/>
    </location>
</feature>
<feature type="chain" id="PRO_5041054032" evidence="1">
    <location>
        <begin position="30"/>
        <end position="206"/>
    </location>
</feature>
<keyword evidence="1" id="KW-0732">Signal</keyword>
<name>A0A1N6V2T6_9BACI</name>
<evidence type="ECO:0000313" key="2">
    <source>
        <dbReference type="EMBL" id="MBN8252019.1"/>
    </source>
</evidence>
<organism evidence="2 3">
    <name type="scientific">Priestia flexa</name>
    <dbReference type="NCBI Taxonomy" id="86664"/>
    <lineage>
        <taxon>Bacteria</taxon>
        <taxon>Bacillati</taxon>
        <taxon>Bacillota</taxon>
        <taxon>Bacilli</taxon>
        <taxon>Bacillales</taxon>
        <taxon>Bacillaceae</taxon>
        <taxon>Priestia</taxon>
    </lineage>
</organism>
<dbReference type="GeneID" id="93682458"/>
<reference evidence="2" key="1">
    <citation type="submission" date="2020-12" db="EMBL/GenBank/DDBJ databases">
        <title>PHA producing bacteria isolated from mangrove.</title>
        <authorList>
            <person name="Zheng W."/>
            <person name="Yu S."/>
            <person name="Huang Y."/>
        </authorList>
    </citation>
    <scope>NUCLEOTIDE SEQUENCE</scope>
    <source>
        <strain evidence="2">GN22-4</strain>
    </source>
</reference>
<gene>
    <name evidence="2" type="ORF">JF537_10545</name>
</gene>
<dbReference type="Proteomes" id="UP000664578">
    <property type="component" value="Unassembled WGS sequence"/>
</dbReference>